<protein>
    <recommendedName>
        <fullName evidence="2">WxL domain-containing protein</fullName>
    </recommendedName>
</protein>
<evidence type="ECO:0000259" key="2">
    <source>
        <dbReference type="Pfam" id="PF13731"/>
    </source>
</evidence>
<dbReference type="InterPro" id="IPR027994">
    <property type="entry name" value="WxL_dom"/>
</dbReference>
<comment type="caution">
    <text evidence="3">The sequence shown here is derived from an EMBL/GenBank/DDBJ whole genome shotgun (WGS) entry which is preliminary data.</text>
</comment>
<proteinExistence type="predicted"/>
<dbReference type="AlphaFoldDB" id="A0A1E5KSA0"/>
<name>A0A1E5KSA0_9ENTE</name>
<gene>
    <name evidence="3" type="ORF">BCR26_07105</name>
</gene>
<keyword evidence="1" id="KW-0732">Signal</keyword>
<dbReference type="Pfam" id="PF13731">
    <property type="entry name" value="WxL"/>
    <property type="match status" value="1"/>
</dbReference>
<organism evidence="3 4">
    <name type="scientific">Enterococcus rivorum</name>
    <dbReference type="NCBI Taxonomy" id="762845"/>
    <lineage>
        <taxon>Bacteria</taxon>
        <taxon>Bacillati</taxon>
        <taxon>Bacillota</taxon>
        <taxon>Bacilli</taxon>
        <taxon>Lactobacillales</taxon>
        <taxon>Enterococcaceae</taxon>
        <taxon>Enterococcus</taxon>
    </lineage>
</organism>
<evidence type="ECO:0000313" key="3">
    <source>
        <dbReference type="EMBL" id="OEH80765.1"/>
    </source>
</evidence>
<dbReference type="STRING" id="762845.BCR26_07105"/>
<feature type="chain" id="PRO_5009180414" description="WxL domain-containing protein" evidence="1">
    <location>
        <begin position="27"/>
        <end position="266"/>
    </location>
</feature>
<dbReference type="Proteomes" id="UP000095256">
    <property type="component" value="Unassembled WGS sequence"/>
</dbReference>
<reference evidence="3 4" key="1">
    <citation type="submission" date="2016-09" db="EMBL/GenBank/DDBJ databases">
        <authorList>
            <person name="Capua I."/>
            <person name="De Benedictis P."/>
            <person name="Joannis T."/>
            <person name="Lombin L.H."/>
            <person name="Cattoli G."/>
        </authorList>
    </citation>
    <scope>NUCLEOTIDE SEQUENCE [LARGE SCALE GENOMIC DNA]</scope>
    <source>
        <strain evidence="3 4">LMG 25899</strain>
    </source>
</reference>
<feature type="domain" description="WxL" evidence="2">
    <location>
        <begin position="47"/>
        <end position="266"/>
    </location>
</feature>
<sequence length="266" mass="29167">MKKNHWILSLVLLTTGLMGVSSSVYAETKEAGEMGISFQGLIDPNYGIVDPENPKSDLKLDGEYGHSTGPLRIDFVPSLSFSRNKIATDEVSYASDALVFKEMLACRGQFIQVSDYREKQTGWSLQVRQETQFTNQKKADSQLDGAVLSFDNSWVNTRNGTSQPPDVSKEVIRLSNIGETYTLAKADKGTGGGTWSVSFGASMDYEDATSTVKPRLDEQGKAIIDATNNNQAVFMNQAVRLTIPSGTKKEAGTYKTVLTWIISELP</sequence>
<accession>A0A1E5KSA0</accession>
<evidence type="ECO:0000256" key="1">
    <source>
        <dbReference type="SAM" id="SignalP"/>
    </source>
</evidence>
<dbReference type="EMBL" id="MIEK01000081">
    <property type="protein sequence ID" value="OEH80765.1"/>
    <property type="molecule type" value="Genomic_DNA"/>
</dbReference>
<dbReference type="OrthoDB" id="2339326at2"/>
<dbReference type="RefSeq" id="WP_069700283.1">
    <property type="nucleotide sequence ID" value="NZ_JAGGMA010000001.1"/>
</dbReference>
<keyword evidence="4" id="KW-1185">Reference proteome</keyword>
<evidence type="ECO:0000313" key="4">
    <source>
        <dbReference type="Proteomes" id="UP000095256"/>
    </source>
</evidence>
<feature type="signal peptide" evidence="1">
    <location>
        <begin position="1"/>
        <end position="26"/>
    </location>
</feature>